<feature type="signal peptide" evidence="1">
    <location>
        <begin position="1"/>
        <end position="20"/>
    </location>
</feature>
<dbReference type="KEGG" id="emi:Emin_0516"/>
<reference evidence="2 3" key="1">
    <citation type="journal article" date="2009" name="Appl. Environ. Microbiol.">
        <title>Genomic analysis of 'Elusimicrobium minutum,' the first cultivated representative of the phylum 'Elusimicrobia' (formerly termite group 1).</title>
        <authorList>
            <person name="Herlemann D.P.R."/>
            <person name="Geissinger O."/>
            <person name="Ikeda-Ohtsubo W."/>
            <person name="Kunin V."/>
            <person name="Sun H."/>
            <person name="Lapidus A."/>
            <person name="Hugenholtz P."/>
            <person name="Brune A."/>
        </authorList>
    </citation>
    <scope>NUCLEOTIDE SEQUENCE [LARGE SCALE GENOMIC DNA]</scope>
    <source>
        <strain evidence="2 3">Pei191</strain>
    </source>
</reference>
<evidence type="ECO:0008006" key="4">
    <source>
        <dbReference type="Google" id="ProtNLM"/>
    </source>
</evidence>
<dbReference type="HOGENOM" id="CLU_1358657_0_0_0"/>
<dbReference type="STRING" id="445932.Emin_0516"/>
<gene>
    <name evidence="2" type="ordered locus">Emin_0516</name>
</gene>
<sequence length="201" mass="22731">MNKKIISLFLFATFTANVFALSLPDCQTALKNAQANAAFKFDFEGDKKEEFFLLCKEDEQVSSKIVKGKKVLSSAKLSVKDGQFDIVKAIPVNYDYGAGKKIVMVEFAYLGVLCKEQRSIYLFVNKGKIESQISAPYNIGCVNEKTESQVIFNTNQKTVMVYQTYEKHAPLENSVILAEQYKKLQSVADWNKDFKIVFEGK</sequence>
<proteinExistence type="predicted"/>
<protein>
    <recommendedName>
        <fullName evidence="4">Lipoprotein</fullName>
    </recommendedName>
</protein>
<keyword evidence="1" id="KW-0732">Signal</keyword>
<keyword evidence="3" id="KW-1185">Reference proteome</keyword>
<name>B2KCF0_ELUMP</name>
<organism evidence="2 3">
    <name type="scientific">Elusimicrobium minutum (strain Pei191)</name>
    <dbReference type="NCBI Taxonomy" id="445932"/>
    <lineage>
        <taxon>Bacteria</taxon>
        <taxon>Pseudomonadati</taxon>
        <taxon>Elusimicrobiota</taxon>
        <taxon>Elusimicrobia</taxon>
        <taxon>Elusimicrobiales</taxon>
        <taxon>Elusimicrobiaceae</taxon>
        <taxon>Elusimicrobium</taxon>
    </lineage>
</organism>
<accession>B2KCF0</accession>
<feature type="chain" id="PRO_5002779797" description="Lipoprotein" evidence="1">
    <location>
        <begin position="21"/>
        <end position="201"/>
    </location>
</feature>
<evidence type="ECO:0000313" key="3">
    <source>
        <dbReference type="Proteomes" id="UP000001029"/>
    </source>
</evidence>
<dbReference type="AlphaFoldDB" id="B2KCF0"/>
<evidence type="ECO:0000313" key="2">
    <source>
        <dbReference type="EMBL" id="ACC98071.1"/>
    </source>
</evidence>
<dbReference type="RefSeq" id="WP_012414686.1">
    <property type="nucleotide sequence ID" value="NC_010644.1"/>
</dbReference>
<dbReference type="Proteomes" id="UP000001029">
    <property type="component" value="Chromosome"/>
</dbReference>
<evidence type="ECO:0000256" key="1">
    <source>
        <dbReference type="SAM" id="SignalP"/>
    </source>
</evidence>
<dbReference type="EMBL" id="CP001055">
    <property type="protein sequence ID" value="ACC98071.1"/>
    <property type="molecule type" value="Genomic_DNA"/>
</dbReference>